<sequence>MAVRDRSIGSTGLEQGGPNLGNDYSRDITREKTADDTLKVVIPKDKNKEEPSDKNKEENESEKDTHSNR</sequence>
<feature type="region of interest" description="Disordered" evidence="1">
    <location>
        <begin position="1"/>
        <end position="69"/>
    </location>
</feature>
<dbReference type="AlphaFoldDB" id="A0A6B9ZPK2"/>
<dbReference type="RefSeq" id="WP_162334828.1">
    <property type="nucleotide sequence ID" value="NZ_CP048113.1"/>
</dbReference>
<dbReference type="EMBL" id="CP048113">
    <property type="protein sequence ID" value="QHS63105.1"/>
    <property type="molecule type" value="Genomic_DNA"/>
</dbReference>
<feature type="compositionally biased region" description="Basic and acidic residues" evidence="1">
    <location>
        <begin position="24"/>
        <end position="69"/>
    </location>
</feature>
<protein>
    <submittedName>
        <fullName evidence="2">Uncharacterized protein</fullName>
    </submittedName>
</protein>
<gene>
    <name evidence="2" type="ORF">GWR21_27015</name>
</gene>
<name>A0A6B9ZPK2_9BACT</name>
<accession>A0A6B9ZPK2</accession>
<keyword evidence="3" id="KW-1185">Reference proteome</keyword>
<dbReference type="Proteomes" id="UP000476411">
    <property type="component" value="Chromosome"/>
</dbReference>
<organism evidence="2 3">
    <name type="scientific">Chitinophaga agri</name>
    <dbReference type="NCBI Taxonomy" id="2703787"/>
    <lineage>
        <taxon>Bacteria</taxon>
        <taxon>Pseudomonadati</taxon>
        <taxon>Bacteroidota</taxon>
        <taxon>Chitinophagia</taxon>
        <taxon>Chitinophagales</taxon>
        <taxon>Chitinophagaceae</taxon>
        <taxon>Chitinophaga</taxon>
    </lineage>
</organism>
<proteinExistence type="predicted"/>
<evidence type="ECO:0000313" key="2">
    <source>
        <dbReference type="EMBL" id="QHS63105.1"/>
    </source>
</evidence>
<reference evidence="2 3" key="1">
    <citation type="submission" date="2020-01" db="EMBL/GenBank/DDBJ databases">
        <title>Complete genome sequence of Chitinophaga sp. H33E-04 isolated from quinoa roots.</title>
        <authorList>
            <person name="Weon H.-Y."/>
            <person name="Lee S.A."/>
        </authorList>
    </citation>
    <scope>NUCLEOTIDE SEQUENCE [LARGE SCALE GENOMIC DNA]</scope>
    <source>
        <strain evidence="2 3">H33E-04</strain>
    </source>
</reference>
<evidence type="ECO:0000313" key="3">
    <source>
        <dbReference type="Proteomes" id="UP000476411"/>
    </source>
</evidence>
<dbReference type="KEGG" id="chih:GWR21_27015"/>
<evidence type="ECO:0000256" key="1">
    <source>
        <dbReference type="SAM" id="MobiDB-lite"/>
    </source>
</evidence>